<dbReference type="GO" id="GO:0042279">
    <property type="term" value="F:nitrite reductase (cytochrome, ammonia-forming) activity"/>
    <property type="evidence" value="ECO:0007669"/>
    <property type="project" value="UniProtKB-EC"/>
</dbReference>
<comment type="subcellular location">
    <subcellularLocation>
        <location evidence="1">Cell envelope</location>
    </subcellularLocation>
</comment>
<evidence type="ECO:0000256" key="10">
    <source>
        <dbReference type="ARBA" id="ARBA00049131"/>
    </source>
</evidence>
<accession>A0A3N1Y266</accession>
<dbReference type="GO" id="GO:0030288">
    <property type="term" value="C:outer membrane-bounded periplasmic space"/>
    <property type="evidence" value="ECO:0007669"/>
    <property type="project" value="TreeGrafter"/>
</dbReference>
<evidence type="ECO:0000256" key="11">
    <source>
        <dbReference type="SAM" id="MobiDB-lite"/>
    </source>
</evidence>
<feature type="signal peptide" evidence="12">
    <location>
        <begin position="1"/>
        <end position="23"/>
    </location>
</feature>
<gene>
    <name evidence="14" type="ORF">EDC57_2129</name>
</gene>
<reference evidence="14 15" key="1">
    <citation type="submission" date="2018-11" db="EMBL/GenBank/DDBJ databases">
        <title>Genomic Encyclopedia of Type Strains, Phase IV (KMG-IV): sequencing the most valuable type-strain genomes for metagenomic binning, comparative biology and taxonomic classification.</title>
        <authorList>
            <person name="Goeker M."/>
        </authorList>
    </citation>
    <scope>NUCLEOTIDE SEQUENCE [LARGE SCALE GENOMIC DNA]</scope>
    <source>
        <strain evidence="14 15">DSM 100275</strain>
    </source>
</reference>
<dbReference type="GO" id="GO:0046872">
    <property type="term" value="F:metal ion binding"/>
    <property type="evidence" value="ECO:0007669"/>
    <property type="project" value="UniProtKB-KW"/>
</dbReference>
<dbReference type="Gene3D" id="1.10.1130.10">
    <property type="entry name" value="Flavocytochrome C3, Chain A"/>
    <property type="match status" value="1"/>
</dbReference>
<feature type="region of interest" description="Disordered" evidence="11">
    <location>
        <begin position="647"/>
        <end position="676"/>
    </location>
</feature>
<keyword evidence="6 12" id="KW-0732">Signal</keyword>
<evidence type="ECO:0000256" key="8">
    <source>
        <dbReference type="ARBA" id="ARBA00023002"/>
    </source>
</evidence>
<evidence type="ECO:0000313" key="14">
    <source>
        <dbReference type="EMBL" id="ROR32914.1"/>
    </source>
</evidence>
<dbReference type="Proteomes" id="UP000276634">
    <property type="component" value="Unassembled WGS sequence"/>
</dbReference>
<dbReference type="GO" id="GO:0019645">
    <property type="term" value="P:anaerobic electron transport chain"/>
    <property type="evidence" value="ECO:0007669"/>
    <property type="project" value="TreeGrafter"/>
</dbReference>
<evidence type="ECO:0000256" key="3">
    <source>
        <dbReference type="ARBA" id="ARBA00011887"/>
    </source>
</evidence>
<dbReference type="AlphaFoldDB" id="A0A3N1Y266"/>
<keyword evidence="7" id="KW-0106">Calcium</keyword>
<dbReference type="InterPro" id="IPR010177">
    <property type="entry name" value="Paired_CXXCH_1"/>
</dbReference>
<feature type="region of interest" description="Disordered" evidence="11">
    <location>
        <begin position="435"/>
        <end position="460"/>
    </location>
</feature>
<dbReference type="PANTHER" id="PTHR30633">
    <property type="entry name" value="CYTOCHROME C-552 RESPIRATORY NITRITE REDUCTASE"/>
    <property type="match status" value="1"/>
</dbReference>
<evidence type="ECO:0000256" key="4">
    <source>
        <dbReference type="ARBA" id="ARBA00022617"/>
    </source>
</evidence>
<name>A0A3N1Y266_9GAMM</name>
<dbReference type="PANTHER" id="PTHR30633:SF0">
    <property type="entry name" value="CYTOCHROME C-552"/>
    <property type="match status" value="1"/>
</dbReference>
<evidence type="ECO:0000256" key="12">
    <source>
        <dbReference type="SAM" id="SignalP"/>
    </source>
</evidence>
<comment type="catalytic activity">
    <reaction evidence="10">
        <text>6 Fe(III)-[cytochrome c] + NH4(+) + 2 H2O = 6 Fe(II)-[cytochrome c] + nitrite + 8 H(+)</text>
        <dbReference type="Rhea" id="RHEA:13089"/>
        <dbReference type="Rhea" id="RHEA-COMP:10350"/>
        <dbReference type="Rhea" id="RHEA-COMP:14399"/>
        <dbReference type="ChEBI" id="CHEBI:15377"/>
        <dbReference type="ChEBI" id="CHEBI:15378"/>
        <dbReference type="ChEBI" id="CHEBI:16301"/>
        <dbReference type="ChEBI" id="CHEBI:28938"/>
        <dbReference type="ChEBI" id="CHEBI:29033"/>
        <dbReference type="ChEBI" id="CHEBI:29034"/>
        <dbReference type="EC" id="1.7.2.2"/>
    </reaction>
</comment>
<feature type="chain" id="PRO_5017921929" description="nitrite reductase (cytochrome; ammonia-forming)" evidence="12">
    <location>
        <begin position="24"/>
        <end position="837"/>
    </location>
</feature>
<feature type="compositionally biased region" description="Basic and acidic residues" evidence="11">
    <location>
        <begin position="823"/>
        <end position="837"/>
    </location>
</feature>
<dbReference type="RefSeq" id="WP_211331959.1">
    <property type="nucleotide sequence ID" value="NZ_RJVI01000002.1"/>
</dbReference>
<dbReference type="InterPro" id="IPR003321">
    <property type="entry name" value="Cyt_c552"/>
</dbReference>
<comment type="caution">
    <text evidence="14">The sequence shown here is derived from an EMBL/GenBank/DDBJ whole genome shotgun (WGS) entry which is preliminary data.</text>
</comment>
<evidence type="ECO:0000256" key="5">
    <source>
        <dbReference type="ARBA" id="ARBA00022723"/>
    </source>
</evidence>
<feature type="domain" description="Doubled CXXCH motif" evidence="13">
    <location>
        <begin position="309"/>
        <end position="357"/>
    </location>
</feature>
<keyword evidence="5" id="KW-0479">Metal-binding</keyword>
<dbReference type="Pfam" id="PF09699">
    <property type="entry name" value="Paired_CXXCH_1"/>
    <property type="match status" value="1"/>
</dbReference>
<feature type="region of interest" description="Disordered" evidence="11">
    <location>
        <begin position="810"/>
        <end position="837"/>
    </location>
</feature>
<dbReference type="GO" id="GO:0020037">
    <property type="term" value="F:heme binding"/>
    <property type="evidence" value="ECO:0007669"/>
    <property type="project" value="TreeGrafter"/>
</dbReference>
<keyword evidence="15" id="KW-1185">Reference proteome</keyword>
<evidence type="ECO:0000313" key="15">
    <source>
        <dbReference type="Proteomes" id="UP000276634"/>
    </source>
</evidence>
<feature type="region of interest" description="Disordered" evidence="11">
    <location>
        <begin position="326"/>
        <end position="345"/>
    </location>
</feature>
<protein>
    <recommendedName>
        <fullName evidence="3">nitrite reductase (cytochrome; ammonia-forming)</fullName>
        <ecNumber evidence="3">1.7.2.2</ecNumber>
    </recommendedName>
</protein>
<organism evidence="14 15">
    <name type="scientific">Inmirania thermothiophila</name>
    <dbReference type="NCBI Taxonomy" id="1750597"/>
    <lineage>
        <taxon>Bacteria</taxon>
        <taxon>Pseudomonadati</taxon>
        <taxon>Pseudomonadota</taxon>
        <taxon>Gammaproteobacteria</taxon>
        <taxon>Chromatiales</taxon>
        <taxon>Ectothiorhodospiraceae</taxon>
        <taxon>Inmirania</taxon>
    </lineage>
</organism>
<dbReference type="EC" id="1.7.2.2" evidence="3"/>
<sequence>MGGPLLQWVACIVLAGLAPAAWAAHENLPNRVNDIASTKHNLSAASSNTVRAAAGETTEICVFCHTPHGATQAKAPLWNRKLSSATYTTYGSDSMDASVNQPGGSSKLCLSCHDGTLAIGMVNVLEGQGGPSNQQPITMQGVGAGGEMPAGQGTQTGFTRNLGTDLTNDHPISFTYDSALAAGDGELRDPATASHIGLRGPGVHPAVPLEPTGPAGEAQVQCASCHDPHVRSTDPTENIKFLRLNRFQKVGAPSGGFDLNNDIVCLACHDKAGDLWGLSAHAHPGVADERYKDTEAALREFPSGIQVWEAGCLNCHDPHTVQGARRLTREGTDSTASPKSGGNPAIEETCYQCHTNATESILTADGGGAPTQVPNIEDDFRLARHMPITNADQPAGTEVHDIEDKDFTEAQAKLGKGNLTNRHAECTDCHNPHRVTKTRRFNDDPAVPAAAGTHEHTTGTLHTNLASGVLRGAWGVEPIYASEEFGPPGIPTGFEVKKGVPPIGGSTAVSAPYVTREYQICLKCHSNYGYDDDGGPDASTTRPALGSFGGGTPSGTNGLTHYTNQAMEFQAPVAHRGEGQNLGAEGGASPLYDTNNHRSWHPVMGPTGRTAAIRNADASNWLEPFDNDVGNQTMYCTDCHGSATANGTAVPSGGEDGNPWGPHGSSKNFILKGDWDSGTGSGQGDDLCFKCHDFQTYPRDGGGRTGFYGGGRGDLHSYHADKIGRMRCTWCHIAVPHGWKNKALLVNLNDVGPEAGLPKGTEVCTGNDGWGTGNRPPGSSGCNGKNSGFTMPPYYLNAFLKVVNFAPSGSWSETSCGSRSGVKGRDWMRDTACDNPP</sequence>
<dbReference type="InterPro" id="IPR036280">
    <property type="entry name" value="Multihaem_cyt_sf"/>
</dbReference>
<keyword evidence="8" id="KW-0560">Oxidoreductase</keyword>
<keyword evidence="9" id="KW-0408">Iron</keyword>
<evidence type="ECO:0000256" key="1">
    <source>
        <dbReference type="ARBA" id="ARBA00004196"/>
    </source>
</evidence>
<evidence type="ECO:0000256" key="7">
    <source>
        <dbReference type="ARBA" id="ARBA00022837"/>
    </source>
</evidence>
<proteinExistence type="inferred from homology"/>
<keyword evidence="4" id="KW-0349">Heme</keyword>
<evidence type="ECO:0000256" key="2">
    <source>
        <dbReference type="ARBA" id="ARBA00009288"/>
    </source>
</evidence>
<evidence type="ECO:0000259" key="13">
    <source>
        <dbReference type="Pfam" id="PF09699"/>
    </source>
</evidence>
<dbReference type="EMBL" id="RJVI01000002">
    <property type="protein sequence ID" value="ROR32914.1"/>
    <property type="molecule type" value="Genomic_DNA"/>
</dbReference>
<dbReference type="SUPFAM" id="SSF48695">
    <property type="entry name" value="Multiheme cytochromes"/>
    <property type="match status" value="2"/>
</dbReference>
<comment type="similarity">
    <text evidence="2">Belongs to the cytochrome c-552 family.</text>
</comment>
<evidence type="ECO:0000256" key="6">
    <source>
        <dbReference type="ARBA" id="ARBA00022729"/>
    </source>
</evidence>
<evidence type="ECO:0000256" key="9">
    <source>
        <dbReference type="ARBA" id="ARBA00023004"/>
    </source>
</evidence>